<evidence type="ECO:0000256" key="1">
    <source>
        <dbReference type="SAM" id="MobiDB-lite"/>
    </source>
</evidence>
<organism evidence="3 6">
    <name type="scientific">Streptomyces radicis</name>
    <dbReference type="NCBI Taxonomy" id="1750517"/>
    <lineage>
        <taxon>Bacteria</taxon>
        <taxon>Bacillati</taxon>
        <taxon>Actinomycetota</taxon>
        <taxon>Actinomycetes</taxon>
        <taxon>Kitasatosporales</taxon>
        <taxon>Streptomycetaceae</taxon>
        <taxon>Streptomyces</taxon>
    </lineage>
</organism>
<proteinExistence type="predicted"/>
<gene>
    <name evidence="4" type="ORF">D7318_25260</name>
    <name evidence="3" type="ORF">D7319_25895</name>
</gene>
<keyword evidence="2" id="KW-0472">Membrane</keyword>
<dbReference type="Proteomes" id="UP000275024">
    <property type="component" value="Unassembled WGS sequence"/>
</dbReference>
<evidence type="ECO:0000313" key="6">
    <source>
        <dbReference type="Proteomes" id="UP000275024"/>
    </source>
</evidence>
<dbReference type="Proteomes" id="UP000268652">
    <property type="component" value="Unassembled WGS sequence"/>
</dbReference>
<evidence type="ECO:0008006" key="7">
    <source>
        <dbReference type="Google" id="ProtNLM"/>
    </source>
</evidence>
<feature type="transmembrane region" description="Helical" evidence="2">
    <location>
        <begin position="208"/>
        <end position="229"/>
    </location>
</feature>
<dbReference type="OrthoDB" id="4337297at2"/>
<feature type="compositionally biased region" description="Basic and acidic residues" evidence="1">
    <location>
        <begin position="1"/>
        <end position="16"/>
    </location>
</feature>
<dbReference type="RefSeq" id="WP_120699508.1">
    <property type="nucleotide sequence ID" value="NZ_RBDX01000028.1"/>
</dbReference>
<protein>
    <recommendedName>
        <fullName evidence="7">Integral membrane protein</fullName>
    </recommendedName>
</protein>
<reference evidence="5 6" key="1">
    <citation type="submission" date="2018-09" db="EMBL/GenBank/DDBJ databases">
        <title>Streptomyces sp. nov. DS1-2, an endophytic actinomycete isolated from roots of Dendrobium scabrilingue.</title>
        <authorList>
            <person name="Kuncharoen N."/>
            <person name="Kudo T."/>
            <person name="Ohkuma M."/>
            <person name="Yuki M."/>
            <person name="Tanasupawat S."/>
        </authorList>
    </citation>
    <scope>NUCLEOTIDE SEQUENCE [LARGE SCALE GENOMIC DNA]</scope>
    <source>
        <strain evidence="3 6">AZ1-7</strain>
        <strain evidence="4 5">DS1-2</strain>
    </source>
</reference>
<name>A0A3A9WGI6_9ACTN</name>
<dbReference type="EMBL" id="RBDX01000028">
    <property type="protein sequence ID" value="RKN05207.1"/>
    <property type="molecule type" value="Genomic_DNA"/>
</dbReference>
<feature type="compositionally biased region" description="Pro residues" evidence="1">
    <location>
        <begin position="183"/>
        <end position="194"/>
    </location>
</feature>
<evidence type="ECO:0000313" key="5">
    <source>
        <dbReference type="Proteomes" id="UP000268652"/>
    </source>
</evidence>
<keyword evidence="2" id="KW-0812">Transmembrane</keyword>
<feature type="compositionally biased region" description="Basic and acidic residues" evidence="1">
    <location>
        <begin position="42"/>
        <end position="59"/>
    </location>
</feature>
<feature type="transmembrane region" description="Helical" evidence="2">
    <location>
        <begin position="124"/>
        <end position="156"/>
    </location>
</feature>
<feature type="region of interest" description="Disordered" evidence="1">
    <location>
        <begin position="178"/>
        <end position="205"/>
    </location>
</feature>
<comment type="caution">
    <text evidence="3">The sequence shown here is derived from an EMBL/GenBank/DDBJ whole genome shotgun (WGS) entry which is preliminary data.</text>
</comment>
<keyword evidence="2" id="KW-1133">Transmembrane helix</keyword>
<keyword evidence="5" id="KW-1185">Reference proteome</keyword>
<accession>A0A3A9WGI6</accession>
<dbReference type="AlphaFoldDB" id="A0A3A9WGI6"/>
<evidence type="ECO:0000256" key="2">
    <source>
        <dbReference type="SAM" id="Phobius"/>
    </source>
</evidence>
<sequence>MTDRRRSSDRQDRPGEEDNPFAPPPEGQPDRPWQPRHSGGSDQRRDGEGEDADGGKGRGEGGGQDGGDDQRQRWGSQWSRRQPKRGGGGFGEPPGEQERGGPAGGPGGTSRWDPSDPGQRHARYAVLAGMWGVFGGLLGWEWLALLLGALALYWGISALRGGPREPSEPRNRRLEALQGKQEAPPPPPTRPPGAAPGGPGGRGARPQFAAAVSGIVLASAALFIVAATYTVQLVYKDYFDCVDDALTTPSREACEELLPSQLRPILGEQD</sequence>
<evidence type="ECO:0000313" key="4">
    <source>
        <dbReference type="EMBL" id="RKN16740.1"/>
    </source>
</evidence>
<dbReference type="EMBL" id="RBDY01000026">
    <property type="protein sequence ID" value="RKN16740.1"/>
    <property type="molecule type" value="Genomic_DNA"/>
</dbReference>
<feature type="region of interest" description="Disordered" evidence="1">
    <location>
        <begin position="1"/>
        <end position="119"/>
    </location>
</feature>
<evidence type="ECO:0000313" key="3">
    <source>
        <dbReference type="EMBL" id="RKN05207.1"/>
    </source>
</evidence>